<evidence type="ECO:0000259" key="4">
    <source>
        <dbReference type="PROSITE" id="PS50222"/>
    </source>
</evidence>
<dbReference type="CDD" id="cd00051">
    <property type="entry name" value="EFh"/>
    <property type="match status" value="1"/>
</dbReference>
<keyword evidence="6" id="KW-1185">Reference proteome</keyword>
<dbReference type="GeneID" id="25912874"/>
<dbReference type="SUPFAM" id="SSF47473">
    <property type="entry name" value="EF-hand"/>
    <property type="match status" value="1"/>
</dbReference>
<reference evidence="5 6" key="1">
    <citation type="submission" date="2011-02" db="EMBL/GenBank/DDBJ databases">
        <title>The Genome Sequence of Sphaeroforma arctica JP610.</title>
        <authorList>
            <consortium name="The Broad Institute Genome Sequencing Platform"/>
            <person name="Russ C."/>
            <person name="Cuomo C."/>
            <person name="Young S.K."/>
            <person name="Zeng Q."/>
            <person name="Gargeya S."/>
            <person name="Alvarado L."/>
            <person name="Berlin A."/>
            <person name="Chapman S.B."/>
            <person name="Chen Z."/>
            <person name="Freedman E."/>
            <person name="Gellesch M."/>
            <person name="Goldberg J."/>
            <person name="Griggs A."/>
            <person name="Gujja S."/>
            <person name="Heilman E."/>
            <person name="Heiman D."/>
            <person name="Howarth C."/>
            <person name="Mehta T."/>
            <person name="Neiman D."/>
            <person name="Pearson M."/>
            <person name="Roberts A."/>
            <person name="Saif S."/>
            <person name="Shea T."/>
            <person name="Shenoy N."/>
            <person name="Sisk P."/>
            <person name="Stolte C."/>
            <person name="Sykes S."/>
            <person name="White J."/>
            <person name="Yandava C."/>
            <person name="Burger G."/>
            <person name="Gray M.W."/>
            <person name="Holland P.W.H."/>
            <person name="King N."/>
            <person name="Lang F.B.F."/>
            <person name="Roger A.J."/>
            <person name="Ruiz-Trillo I."/>
            <person name="Haas B."/>
            <person name="Nusbaum C."/>
            <person name="Birren B."/>
        </authorList>
    </citation>
    <scope>NUCLEOTIDE SEQUENCE [LARGE SCALE GENOMIC DNA]</scope>
    <source>
        <strain evidence="5 6">JP610</strain>
    </source>
</reference>
<organism evidence="5 6">
    <name type="scientific">Sphaeroforma arctica JP610</name>
    <dbReference type="NCBI Taxonomy" id="667725"/>
    <lineage>
        <taxon>Eukaryota</taxon>
        <taxon>Ichthyosporea</taxon>
        <taxon>Ichthyophonida</taxon>
        <taxon>Sphaeroforma</taxon>
    </lineage>
</organism>
<dbReference type="EMBL" id="KQ243849">
    <property type="protein sequence ID" value="KNC75098.1"/>
    <property type="molecule type" value="Genomic_DNA"/>
</dbReference>
<dbReference type="SMART" id="SM00054">
    <property type="entry name" value="EFh"/>
    <property type="match status" value="4"/>
</dbReference>
<evidence type="ECO:0000313" key="6">
    <source>
        <dbReference type="Proteomes" id="UP000054560"/>
    </source>
</evidence>
<keyword evidence="3" id="KW-0106">Calcium</keyword>
<dbReference type="STRING" id="667725.A0A0L0FGE9"/>
<dbReference type="eggNOG" id="KOG0034">
    <property type="taxonomic scope" value="Eukaryota"/>
</dbReference>
<dbReference type="RefSeq" id="XP_014149000.1">
    <property type="nucleotide sequence ID" value="XM_014293525.1"/>
</dbReference>
<keyword evidence="1" id="KW-0479">Metal-binding</keyword>
<dbReference type="Pfam" id="PF13499">
    <property type="entry name" value="EF-hand_7"/>
    <property type="match status" value="2"/>
</dbReference>
<protein>
    <recommendedName>
        <fullName evidence="4">EF-hand domain-containing protein</fullName>
    </recommendedName>
</protein>
<dbReference type="PRINTS" id="PR00450">
    <property type="entry name" value="RECOVERIN"/>
</dbReference>
<feature type="domain" description="EF-hand" evidence="4">
    <location>
        <begin position="73"/>
        <end position="103"/>
    </location>
</feature>
<sequence length="187" mass="21445">MKIFRSPRMGNVDSQIAKSHGFDVDTLQKESQFSAVELKRLKRRYERLDTDHNGKISTEEFMDLPELANNPLVERIIATMDTDNDGDVDFQEFIMALSIFIRGSKESKLQFAFKIYDMDGDGFISNGELYAVLKMMVGSNLQDTQLQQIVDKTIMYSDQNGDGKISFEEFCQVIAHTEVEDKMVVEF</sequence>
<accession>A0A0L0FGE9</accession>
<dbReference type="PROSITE" id="PS50222">
    <property type="entry name" value="EF_HAND_2"/>
    <property type="match status" value="4"/>
</dbReference>
<keyword evidence="2" id="KW-0677">Repeat</keyword>
<dbReference type="PROSITE" id="PS00018">
    <property type="entry name" value="EF_HAND_1"/>
    <property type="match status" value="4"/>
</dbReference>
<dbReference type="AlphaFoldDB" id="A0A0L0FGE9"/>
<proteinExistence type="predicted"/>
<feature type="domain" description="EF-hand" evidence="4">
    <location>
        <begin position="36"/>
        <end position="71"/>
    </location>
</feature>
<gene>
    <name evidence="5" type="ORF">SARC_12370</name>
</gene>
<evidence type="ECO:0000256" key="1">
    <source>
        <dbReference type="ARBA" id="ARBA00022723"/>
    </source>
</evidence>
<evidence type="ECO:0000256" key="3">
    <source>
        <dbReference type="ARBA" id="ARBA00022837"/>
    </source>
</evidence>
<dbReference type="Proteomes" id="UP000054560">
    <property type="component" value="Unassembled WGS sequence"/>
</dbReference>
<dbReference type="InterPro" id="IPR002048">
    <property type="entry name" value="EF_hand_dom"/>
</dbReference>
<dbReference type="FunFam" id="1.10.238.10:FF:000001">
    <property type="entry name" value="Calmodulin 1"/>
    <property type="match status" value="1"/>
</dbReference>
<dbReference type="Gene3D" id="1.10.238.10">
    <property type="entry name" value="EF-hand"/>
    <property type="match status" value="1"/>
</dbReference>
<feature type="domain" description="EF-hand" evidence="4">
    <location>
        <begin position="104"/>
        <end position="139"/>
    </location>
</feature>
<feature type="domain" description="EF-hand" evidence="4">
    <location>
        <begin position="145"/>
        <end position="180"/>
    </location>
</feature>
<evidence type="ECO:0000313" key="5">
    <source>
        <dbReference type="EMBL" id="KNC75098.1"/>
    </source>
</evidence>
<name>A0A0L0FGE9_9EUKA</name>
<dbReference type="OrthoDB" id="191686at2759"/>
<dbReference type="InterPro" id="IPR018247">
    <property type="entry name" value="EF_Hand_1_Ca_BS"/>
</dbReference>
<dbReference type="GO" id="GO:0005509">
    <property type="term" value="F:calcium ion binding"/>
    <property type="evidence" value="ECO:0007669"/>
    <property type="project" value="InterPro"/>
</dbReference>
<dbReference type="InterPro" id="IPR011992">
    <property type="entry name" value="EF-hand-dom_pair"/>
</dbReference>
<evidence type="ECO:0000256" key="2">
    <source>
        <dbReference type="ARBA" id="ARBA00022737"/>
    </source>
</evidence>
<dbReference type="PANTHER" id="PTHR45942">
    <property type="entry name" value="PROTEIN PHOSPATASE 3 REGULATORY SUBUNIT B ALPHA ISOFORM TYPE 1"/>
    <property type="match status" value="1"/>
</dbReference>